<dbReference type="PaxDb" id="121845-A0A3Q0IPG1"/>
<sequence>MKNRIQYEYVNRHRLDTHVHMYIQIQRTVKICFKQALNIQFFVDYLWQIKSSSHPSYGFLEMQDLRICLYWTVDTERPLDLGCYSSRYQIFKKKNLQNPQTDSFKKF</sequence>
<keyword evidence="1" id="KW-1185">Reference proteome</keyword>
<dbReference type="RefSeq" id="XP_026678122.1">
    <property type="nucleotide sequence ID" value="XM_026822321.1"/>
</dbReference>
<accession>A0A3Q0IPG1</accession>
<reference evidence="2" key="1">
    <citation type="submission" date="2025-08" db="UniProtKB">
        <authorList>
            <consortium name="RefSeq"/>
        </authorList>
    </citation>
    <scope>IDENTIFICATION</scope>
</reference>
<evidence type="ECO:0000313" key="2">
    <source>
        <dbReference type="RefSeq" id="XP_026678122.1"/>
    </source>
</evidence>
<dbReference type="Proteomes" id="UP000079169">
    <property type="component" value="Unplaced"/>
</dbReference>
<proteinExistence type="predicted"/>
<dbReference type="KEGG" id="dci:113466709"/>
<gene>
    <name evidence="2" type="primary">LOC113466709</name>
</gene>
<evidence type="ECO:0000313" key="1">
    <source>
        <dbReference type="Proteomes" id="UP000079169"/>
    </source>
</evidence>
<dbReference type="AlphaFoldDB" id="A0A3Q0IPG1"/>
<protein>
    <submittedName>
        <fullName evidence="2">Uncharacterized protein LOC113466709</fullName>
    </submittedName>
</protein>
<name>A0A3Q0IPG1_DIACI</name>
<dbReference type="GeneID" id="113466709"/>
<organism evidence="1 2">
    <name type="scientific">Diaphorina citri</name>
    <name type="common">Asian citrus psyllid</name>
    <dbReference type="NCBI Taxonomy" id="121845"/>
    <lineage>
        <taxon>Eukaryota</taxon>
        <taxon>Metazoa</taxon>
        <taxon>Ecdysozoa</taxon>
        <taxon>Arthropoda</taxon>
        <taxon>Hexapoda</taxon>
        <taxon>Insecta</taxon>
        <taxon>Pterygota</taxon>
        <taxon>Neoptera</taxon>
        <taxon>Paraneoptera</taxon>
        <taxon>Hemiptera</taxon>
        <taxon>Sternorrhyncha</taxon>
        <taxon>Psylloidea</taxon>
        <taxon>Psyllidae</taxon>
        <taxon>Diaphorininae</taxon>
        <taxon>Diaphorina</taxon>
    </lineage>
</organism>